<dbReference type="Proteomes" id="UP000635726">
    <property type="component" value="Unassembled WGS sequence"/>
</dbReference>
<comment type="caution">
    <text evidence="2">The sequence shown here is derived from an EMBL/GenBank/DDBJ whole genome shotgun (WGS) entry which is preliminary data.</text>
</comment>
<dbReference type="EMBL" id="BMOE01000005">
    <property type="protein sequence ID" value="GGJ75403.1"/>
    <property type="molecule type" value="Genomic_DNA"/>
</dbReference>
<evidence type="ECO:0000259" key="1">
    <source>
        <dbReference type="Pfam" id="PF09862"/>
    </source>
</evidence>
<protein>
    <recommendedName>
        <fullName evidence="1">DUF2089 domain-containing protein</fullName>
    </recommendedName>
</protein>
<reference evidence="2" key="2">
    <citation type="submission" date="2020-09" db="EMBL/GenBank/DDBJ databases">
        <authorList>
            <person name="Sun Q."/>
            <person name="Ohkuma M."/>
        </authorList>
    </citation>
    <scope>NUCLEOTIDE SEQUENCE</scope>
    <source>
        <strain evidence="2">JCM 14371</strain>
    </source>
</reference>
<accession>A0A917PFT4</accession>
<sequence length="126" mass="14198">MNPMAPNPPLPLPLPFPGVQEAPLVTELLFPDAGITVKGEFTLNEFATLTPDNLDFLRLYIKVRGNLKEVERILGLSYPTVRARFDTLLRSIGYEPEAADPRDETLRLLERGEITPEEATRRLRGK</sequence>
<keyword evidence="3" id="KW-1185">Reference proteome</keyword>
<dbReference type="AlphaFoldDB" id="A0A917PFT4"/>
<gene>
    <name evidence="2" type="ORF">GCM10008939_19570</name>
</gene>
<evidence type="ECO:0000313" key="2">
    <source>
        <dbReference type="EMBL" id="GGJ75403.1"/>
    </source>
</evidence>
<dbReference type="Pfam" id="PF09862">
    <property type="entry name" value="DUF2089"/>
    <property type="match status" value="1"/>
</dbReference>
<dbReference type="InterPro" id="IPR018658">
    <property type="entry name" value="DUF2089"/>
</dbReference>
<feature type="domain" description="DUF2089" evidence="1">
    <location>
        <begin position="49"/>
        <end position="95"/>
    </location>
</feature>
<reference evidence="2" key="1">
    <citation type="journal article" date="2014" name="Int. J. Syst. Evol. Microbiol.">
        <title>Complete genome sequence of Corynebacterium casei LMG S-19264T (=DSM 44701T), isolated from a smear-ripened cheese.</title>
        <authorList>
            <consortium name="US DOE Joint Genome Institute (JGI-PGF)"/>
            <person name="Walter F."/>
            <person name="Albersmeier A."/>
            <person name="Kalinowski J."/>
            <person name="Ruckert C."/>
        </authorList>
    </citation>
    <scope>NUCLEOTIDE SEQUENCE</scope>
    <source>
        <strain evidence="2">JCM 14371</strain>
    </source>
</reference>
<proteinExistence type="predicted"/>
<organism evidence="2 3">
    <name type="scientific">Deinococcus aquiradiocola</name>
    <dbReference type="NCBI Taxonomy" id="393059"/>
    <lineage>
        <taxon>Bacteria</taxon>
        <taxon>Thermotogati</taxon>
        <taxon>Deinococcota</taxon>
        <taxon>Deinococci</taxon>
        <taxon>Deinococcales</taxon>
        <taxon>Deinococcaceae</taxon>
        <taxon>Deinococcus</taxon>
    </lineage>
</organism>
<name>A0A917PFT4_9DEIO</name>
<evidence type="ECO:0000313" key="3">
    <source>
        <dbReference type="Proteomes" id="UP000635726"/>
    </source>
</evidence>